<dbReference type="WBParaSite" id="Pan_g5840.t1">
    <property type="protein sequence ID" value="Pan_g5840.t1"/>
    <property type="gene ID" value="Pan_g5840"/>
</dbReference>
<accession>A0A7E4W3Y9</accession>
<sequence>MNHGKEQCMRALNSPLSDKATSAREDLNGLWCDVSQSKRSFIERFLHGADSRLIESLRELIASPSARIN</sequence>
<organism evidence="1 2">
    <name type="scientific">Panagrellus redivivus</name>
    <name type="common">Microworm</name>
    <dbReference type="NCBI Taxonomy" id="6233"/>
    <lineage>
        <taxon>Eukaryota</taxon>
        <taxon>Metazoa</taxon>
        <taxon>Ecdysozoa</taxon>
        <taxon>Nematoda</taxon>
        <taxon>Chromadorea</taxon>
        <taxon>Rhabditida</taxon>
        <taxon>Tylenchina</taxon>
        <taxon>Panagrolaimomorpha</taxon>
        <taxon>Panagrolaimoidea</taxon>
        <taxon>Panagrolaimidae</taxon>
        <taxon>Panagrellus</taxon>
    </lineage>
</organism>
<keyword evidence="1" id="KW-1185">Reference proteome</keyword>
<protein>
    <submittedName>
        <fullName evidence="2">DDE_Tnp_ISL3 domain-containing protein</fullName>
    </submittedName>
</protein>
<evidence type="ECO:0000313" key="2">
    <source>
        <dbReference type="WBParaSite" id="Pan_g5840.t1"/>
    </source>
</evidence>
<reference evidence="1" key="1">
    <citation type="journal article" date="2013" name="Genetics">
        <title>The draft genome and transcriptome of Panagrellus redivivus are shaped by the harsh demands of a free-living lifestyle.</title>
        <authorList>
            <person name="Srinivasan J."/>
            <person name="Dillman A.R."/>
            <person name="Macchietto M.G."/>
            <person name="Heikkinen L."/>
            <person name="Lakso M."/>
            <person name="Fracchia K.M."/>
            <person name="Antoshechkin I."/>
            <person name="Mortazavi A."/>
            <person name="Wong G."/>
            <person name="Sternberg P.W."/>
        </authorList>
    </citation>
    <scope>NUCLEOTIDE SEQUENCE [LARGE SCALE GENOMIC DNA]</scope>
    <source>
        <strain evidence="1">MT8872</strain>
    </source>
</reference>
<name>A0A7E4W3Y9_PANRE</name>
<evidence type="ECO:0000313" key="1">
    <source>
        <dbReference type="Proteomes" id="UP000492821"/>
    </source>
</evidence>
<proteinExistence type="predicted"/>
<dbReference type="AlphaFoldDB" id="A0A7E4W3Y9"/>
<reference evidence="2" key="2">
    <citation type="submission" date="2020-10" db="UniProtKB">
        <authorList>
            <consortium name="WormBaseParasite"/>
        </authorList>
    </citation>
    <scope>IDENTIFICATION</scope>
</reference>
<dbReference type="Proteomes" id="UP000492821">
    <property type="component" value="Unassembled WGS sequence"/>
</dbReference>